<dbReference type="PANTHER" id="PTHR10504">
    <property type="entry name" value="BACTERICIDAL PERMEABILITY-INCREASING BPI PROTEIN-RELATED"/>
    <property type="match status" value="1"/>
</dbReference>
<dbReference type="InterPro" id="IPR032942">
    <property type="entry name" value="BPI/LBP/Plunc"/>
</dbReference>
<dbReference type="PANTHER" id="PTHR10504:SF145">
    <property type="entry name" value="PROTEIN CBG15266"/>
    <property type="match status" value="1"/>
</dbReference>
<sequence length="186" mass="21133">LQEANEALLSLPTHIQVANNLYVNYRCERKPLATKDFIEAEVYSDIVYGNTTCDLPVARMDRDVESLNYMVDFWVSQHIPNCLLNSAHTSGLLNFVVDKDFDGGKLKSFLSTSCSLLSPCIGRLFPKLREEYPNEYVDFRFVTAQRPPLINVAPNGVHATASMFLDSFISPWTNQTSRLFRLGYKL</sequence>
<dbReference type="Pfam" id="PF02886">
    <property type="entry name" value="LBP_BPI_CETP_C"/>
    <property type="match status" value="1"/>
</dbReference>
<dbReference type="GO" id="GO:0008289">
    <property type="term" value="F:lipid binding"/>
    <property type="evidence" value="ECO:0007669"/>
    <property type="project" value="InterPro"/>
</dbReference>
<dbReference type="InterPro" id="IPR001124">
    <property type="entry name" value="Lipid-bd_serum_glycop_C"/>
</dbReference>
<evidence type="ECO:0000313" key="2">
    <source>
        <dbReference type="WBParaSite" id="ASIM_0000174701-mRNA-1"/>
    </source>
</evidence>
<proteinExistence type="predicted"/>
<dbReference type="InterPro" id="IPR017943">
    <property type="entry name" value="Bactericidal_perm-incr_a/b_dom"/>
</dbReference>
<dbReference type="AlphaFoldDB" id="A0A0M3J2I9"/>
<accession>A0A0M3J2I9</accession>
<protein>
    <submittedName>
        <fullName evidence="2">BPI2 domain-containing protein</fullName>
    </submittedName>
</protein>
<reference evidence="2" key="1">
    <citation type="submission" date="2017-02" db="UniProtKB">
        <authorList>
            <consortium name="WormBaseParasite"/>
        </authorList>
    </citation>
    <scope>IDENTIFICATION</scope>
</reference>
<dbReference type="WBParaSite" id="ASIM_0000174701-mRNA-1">
    <property type="protein sequence ID" value="ASIM_0000174701-mRNA-1"/>
    <property type="gene ID" value="ASIM_0000174701"/>
</dbReference>
<dbReference type="Gene3D" id="3.15.20.10">
    <property type="entry name" value="Bactericidal permeability-increasing protein, domain 2"/>
    <property type="match status" value="1"/>
</dbReference>
<evidence type="ECO:0000259" key="1">
    <source>
        <dbReference type="Pfam" id="PF02886"/>
    </source>
</evidence>
<feature type="domain" description="Lipid-binding serum glycoprotein C-terminal" evidence="1">
    <location>
        <begin position="66"/>
        <end position="183"/>
    </location>
</feature>
<dbReference type="SUPFAM" id="SSF55394">
    <property type="entry name" value="Bactericidal permeability-increasing protein, BPI"/>
    <property type="match status" value="1"/>
</dbReference>
<name>A0A0M3J2I9_ANISI</name>
<organism evidence="2">
    <name type="scientific">Anisakis simplex</name>
    <name type="common">Herring worm</name>
    <dbReference type="NCBI Taxonomy" id="6269"/>
    <lineage>
        <taxon>Eukaryota</taxon>
        <taxon>Metazoa</taxon>
        <taxon>Ecdysozoa</taxon>
        <taxon>Nematoda</taxon>
        <taxon>Chromadorea</taxon>
        <taxon>Rhabditida</taxon>
        <taxon>Spirurina</taxon>
        <taxon>Ascaridomorpha</taxon>
        <taxon>Ascaridoidea</taxon>
        <taxon>Anisakidae</taxon>
        <taxon>Anisakis</taxon>
        <taxon>Anisakis simplex complex</taxon>
    </lineage>
</organism>
<dbReference type="GO" id="GO:0005615">
    <property type="term" value="C:extracellular space"/>
    <property type="evidence" value="ECO:0007669"/>
    <property type="project" value="TreeGrafter"/>
</dbReference>